<feature type="domain" description="Pre-mRNA 3'-end-processing endonuclease polyadenylation factor C-term" evidence="4">
    <location>
        <begin position="2"/>
        <end position="62"/>
    </location>
</feature>
<dbReference type="InterPro" id="IPR021718">
    <property type="entry name" value="CPSF73-100_C"/>
</dbReference>
<keyword evidence="3" id="KW-0539">Nucleus</keyword>
<protein>
    <submittedName>
        <fullName evidence="5">Cleavage and polyadenylation specificity factor subunit 3-I-like</fullName>
    </submittedName>
</protein>
<reference evidence="5 6" key="1">
    <citation type="journal article" date="2018" name="Front. Plant Sci.">
        <title>Red Clover (Trifolium pratense) and Zigzag Clover (T. medium) - A Picture of Genomic Similarities and Differences.</title>
        <authorList>
            <person name="Dluhosova J."/>
            <person name="Istvanek J."/>
            <person name="Nedelnik J."/>
            <person name="Repkova J."/>
        </authorList>
    </citation>
    <scope>NUCLEOTIDE SEQUENCE [LARGE SCALE GENOMIC DNA]</scope>
    <source>
        <strain evidence="6">cv. 10/8</strain>
        <tissue evidence="5">Leaf</tissue>
    </source>
</reference>
<dbReference type="EMBL" id="LXQA010708850">
    <property type="protein sequence ID" value="MCI67094.1"/>
    <property type="molecule type" value="Genomic_DNA"/>
</dbReference>
<keyword evidence="2" id="KW-0507">mRNA processing</keyword>
<dbReference type="Proteomes" id="UP000265520">
    <property type="component" value="Unassembled WGS sequence"/>
</dbReference>
<evidence type="ECO:0000313" key="5">
    <source>
        <dbReference type="EMBL" id="MCI67094.1"/>
    </source>
</evidence>
<evidence type="ECO:0000256" key="2">
    <source>
        <dbReference type="ARBA" id="ARBA00022664"/>
    </source>
</evidence>
<organism evidence="5 6">
    <name type="scientific">Trifolium medium</name>
    <dbReference type="NCBI Taxonomy" id="97028"/>
    <lineage>
        <taxon>Eukaryota</taxon>
        <taxon>Viridiplantae</taxon>
        <taxon>Streptophyta</taxon>
        <taxon>Embryophyta</taxon>
        <taxon>Tracheophyta</taxon>
        <taxon>Spermatophyta</taxon>
        <taxon>Magnoliopsida</taxon>
        <taxon>eudicotyledons</taxon>
        <taxon>Gunneridae</taxon>
        <taxon>Pentapetalae</taxon>
        <taxon>rosids</taxon>
        <taxon>fabids</taxon>
        <taxon>Fabales</taxon>
        <taxon>Fabaceae</taxon>
        <taxon>Papilionoideae</taxon>
        <taxon>50 kb inversion clade</taxon>
        <taxon>NPAAA clade</taxon>
        <taxon>Hologalegina</taxon>
        <taxon>IRL clade</taxon>
        <taxon>Trifolieae</taxon>
        <taxon>Trifolium</taxon>
    </lineage>
</organism>
<comment type="subcellular location">
    <subcellularLocation>
        <location evidence="1">Nucleus</location>
    </subcellularLocation>
</comment>
<evidence type="ECO:0000256" key="1">
    <source>
        <dbReference type="ARBA" id="ARBA00004123"/>
    </source>
</evidence>
<evidence type="ECO:0000256" key="3">
    <source>
        <dbReference type="ARBA" id="ARBA00023242"/>
    </source>
</evidence>
<dbReference type="GO" id="GO:0006397">
    <property type="term" value="P:mRNA processing"/>
    <property type="evidence" value="ECO:0007669"/>
    <property type="project" value="UniProtKB-KW"/>
</dbReference>
<comment type="caution">
    <text evidence="5">The sequence shown here is derived from an EMBL/GenBank/DDBJ whole genome shotgun (WGS) entry which is preliminary data.</text>
</comment>
<name>A0A392U311_9FABA</name>
<accession>A0A392U311</accession>
<evidence type="ECO:0000259" key="4">
    <source>
        <dbReference type="Pfam" id="PF11718"/>
    </source>
</evidence>
<proteinExistence type="predicted"/>
<sequence>MHALLNSLFGNVKVGENGKLIINIDGNVAELNKESGEVESENEGLKERVRTAFRRIQSSVKPIPLSAP</sequence>
<keyword evidence="6" id="KW-1185">Reference proteome</keyword>
<dbReference type="GO" id="GO:0005634">
    <property type="term" value="C:nucleus"/>
    <property type="evidence" value="ECO:0007669"/>
    <property type="project" value="UniProtKB-SubCell"/>
</dbReference>
<dbReference type="Pfam" id="PF11718">
    <property type="entry name" value="CPSF73-100_C"/>
    <property type="match status" value="1"/>
</dbReference>
<evidence type="ECO:0000313" key="6">
    <source>
        <dbReference type="Proteomes" id="UP000265520"/>
    </source>
</evidence>
<dbReference type="AlphaFoldDB" id="A0A392U311"/>